<accession>A0A2T6ZG15</accession>
<protein>
    <submittedName>
        <fullName evidence="1">Uncharacterized protein</fullName>
    </submittedName>
</protein>
<comment type="caution">
    <text evidence="1">The sequence shown here is derived from an EMBL/GenBank/DDBJ whole genome shotgun (WGS) entry which is preliminary data.</text>
</comment>
<gene>
    <name evidence="1" type="ORF">B9Z19DRAFT_1092998</name>
</gene>
<proteinExistence type="predicted"/>
<organism evidence="1 2">
    <name type="scientific">Tuber borchii</name>
    <name type="common">White truffle</name>
    <dbReference type="NCBI Taxonomy" id="42251"/>
    <lineage>
        <taxon>Eukaryota</taxon>
        <taxon>Fungi</taxon>
        <taxon>Dikarya</taxon>
        <taxon>Ascomycota</taxon>
        <taxon>Pezizomycotina</taxon>
        <taxon>Pezizomycetes</taxon>
        <taxon>Pezizales</taxon>
        <taxon>Tuberaceae</taxon>
        <taxon>Tuber</taxon>
    </lineage>
</organism>
<keyword evidence="2" id="KW-1185">Reference proteome</keyword>
<sequence>MGFSKCQAPLLSHSSHAHRARPRSLFALTRLQPVKISLANMLHQKKTPDLAWTPCIDSLPNDYPSVVLESGYRESDAQLMRDSLAWLQGTDGAVKVVVLCKTLPPDTDNKIRATLSICRRMGNGQIIRDEWSVFPIPDNSRPDPYITIDEFFSGSVPARLDQWARLALSLQRLRSVLGGIIQRCGHLTA</sequence>
<dbReference type="EMBL" id="NESQ01000303">
    <property type="protein sequence ID" value="PUU74396.1"/>
    <property type="molecule type" value="Genomic_DNA"/>
</dbReference>
<evidence type="ECO:0000313" key="2">
    <source>
        <dbReference type="Proteomes" id="UP000244722"/>
    </source>
</evidence>
<evidence type="ECO:0000313" key="1">
    <source>
        <dbReference type="EMBL" id="PUU74396.1"/>
    </source>
</evidence>
<name>A0A2T6ZG15_TUBBO</name>
<dbReference type="Proteomes" id="UP000244722">
    <property type="component" value="Unassembled WGS sequence"/>
</dbReference>
<dbReference type="OrthoDB" id="76567at2759"/>
<dbReference type="AlphaFoldDB" id="A0A2T6ZG15"/>
<reference evidence="1 2" key="1">
    <citation type="submission" date="2017-04" db="EMBL/GenBank/DDBJ databases">
        <title>Draft genome sequence of Tuber borchii Vittad., a whitish edible truffle.</title>
        <authorList>
            <consortium name="DOE Joint Genome Institute"/>
            <person name="Murat C."/>
            <person name="Kuo A."/>
            <person name="Barry K.W."/>
            <person name="Clum A."/>
            <person name="Dockter R.B."/>
            <person name="Fauchery L."/>
            <person name="Iotti M."/>
            <person name="Kohler A."/>
            <person name="Labutti K."/>
            <person name="Lindquist E.A."/>
            <person name="Lipzen A."/>
            <person name="Ohm R.A."/>
            <person name="Wang M."/>
            <person name="Grigoriev I.V."/>
            <person name="Zambonelli A."/>
            <person name="Martin F.M."/>
        </authorList>
    </citation>
    <scope>NUCLEOTIDE SEQUENCE [LARGE SCALE GENOMIC DNA]</scope>
    <source>
        <strain evidence="1 2">Tbo3840</strain>
    </source>
</reference>